<reference evidence="1" key="1">
    <citation type="submission" date="2014-11" db="EMBL/GenBank/DDBJ databases">
        <authorList>
            <person name="Amaro Gonzalez C."/>
        </authorList>
    </citation>
    <scope>NUCLEOTIDE SEQUENCE</scope>
</reference>
<evidence type="ECO:0000313" key="1">
    <source>
        <dbReference type="EMBL" id="JAH50718.1"/>
    </source>
</evidence>
<name>A0A0E9TDA9_ANGAN</name>
<sequence>MSFTPRITVIYVLWLVIGEMRLQAICGILDHGHII</sequence>
<reference evidence="1" key="2">
    <citation type="journal article" date="2015" name="Fish Shellfish Immunol.">
        <title>Early steps in the European eel (Anguilla anguilla)-Vibrio vulnificus interaction in the gills: Role of the RtxA13 toxin.</title>
        <authorList>
            <person name="Callol A."/>
            <person name="Pajuelo D."/>
            <person name="Ebbesson L."/>
            <person name="Teles M."/>
            <person name="MacKenzie S."/>
            <person name="Amaro C."/>
        </authorList>
    </citation>
    <scope>NUCLEOTIDE SEQUENCE</scope>
</reference>
<organism evidence="1">
    <name type="scientific">Anguilla anguilla</name>
    <name type="common">European freshwater eel</name>
    <name type="synonym">Muraena anguilla</name>
    <dbReference type="NCBI Taxonomy" id="7936"/>
    <lineage>
        <taxon>Eukaryota</taxon>
        <taxon>Metazoa</taxon>
        <taxon>Chordata</taxon>
        <taxon>Craniata</taxon>
        <taxon>Vertebrata</taxon>
        <taxon>Euteleostomi</taxon>
        <taxon>Actinopterygii</taxon>
        <taxon>Neopterygii</taxon>
        <taxon>Teleostei</taxon>
        <taxon>Anguilliformes</taxon>
        <taxon>Anguillidae</taxon>
        <taxon>Anguilla</taxon>
    </lineage>
</organism>
<dbReference type="EMBL" id="GBXM01057859">
    <property type="protein sequence ID" value="JAH50718.1"/>
    <property type="molecule type" value="Transcribed_RNA"/>
</dbReference>
<protein>
    <submittedName>
        <fullName evidence="1">Uncharacterized protein</fullName>
    </submittedName>
</protein>
<proteinExistence type="predicted"/>
<accession>A0A0E9TDA9</accession>
<dbReference type="AlphaFoldDB" id="A0A0E9TDA9"/>